<sequence length="238" mass="26352">MNIQISERPEQLVAACAEHLISVLAESIEARGRARIALAGGSTPKSLYDHLASPALANRIDWGRVDCYFGDERAVPQGHPDSNFGMAQRHLFVPLGLPRDNQFPMISAPMGDLDAEADRYQALLAEWAEPEGPVFDLMLNGMGTDGHFASLFPGTPALTERDRWVVVNPVPQLSTQRLTLTFPVFERARHVCFLTAGADKRPAFQAIRQPDSDLPCAQLVRRRPTDWFVDRACTDTSD</sequence>
<protein>
    <recommendedName>
        <fullName evidence="6 7">6-phosphogluconolactonase</fullName>
        <shortName evidence="7">6PGL</shortName>
        <ecNumber evidence="5 7">3.1.1.31</ecNumber>
    </recommendedName>
</protein>
<dbReference type="UniPathway" id="UPA00115">
    <property type="reaction ID" value="UER00409"/>
</dbReference>
<comment type="catalytic activity">
    <reaction evidence="1 7">
        <text>6-phospho-D-glucono-1,5-lactone + H2O = 6-phospho-D-gluconate + H(+)</text>
        <dbReference type="Rhea" id="RHEA:12556"/>
        <dbReference type="ChEBI" id="CHEBI:15377"/>
        <dbReference type="ChEBI" id="CHEBI:15378"/>
        <dbReference type="ChEBI" id="CHEBI:57955"/>
        <dbReference type="ChEBI" id="CHEBI:58759"/>
        <dbReference type="EC" id="3.1.1.31"/>
    </reaction>
</comment>
<comment type="function">
    <text evidence="2 7">Hydrolysis of 6-phosphogluconolactone to 6-phosphogluconate.</text>
</comment>
<evidence type="ECO:0000259" key="8">
    <source>
        <dbReference type="Pfam" id="PF01182"/>
    </source>
</evidence>
<feature type="domain" description="Glucosamine/galactosamine-6-phosphate isomerase" evidence="8">
    <location>
        <begin position="8"/>
        <end position="220"/>
    </location>
</feature>
<evidence type="ECO:0000256" key="7">
    <source>
        <dbReference type="RuleBase" id="RU365095"/>
    </source>
</evidence>
<dbReference type="KEGG" id="haz:A9404_06050"/>
<evidence type="ECO:0000313" key="9">
    <source>
        <dbReference type="EMBL" id="ANJ66997.1"/>
    </source>
</evidence>
<dbReference type="SUPFAM" id="SSF100950">
    <property type="entry name" value="NagB/RpiA/CoA transferase-like"/>
    <property type="match status" value="1"/>
</dbReference>
<evidence type="ECO:0000256" key="5">
    <source>
        <dbReference type="ARBA" id="ARBA00013198"/>
    </source>
</evidence>
<accession>A0A191ZGL4</accession>
<reference evidence="9 10" key="1">
    <citation type="submission" date="2016-06" db="EMBL/GenBank/DDBJ databases">
        <title>Insight into the functional genes involving in sulfur oxidation in Pearl River water.</title>
        <authorList>
            <person name="Luo J."/>
            <person name="Tan X."/>
            <person name="Lin W."/>
        </authorList>
    </citation>
    <scope>NUCLEOTIDE SEQUENCE [LARGE SCALE GENOMIC DNA]</scope>
    <source>
        <strain evidence="9 10">LS2</strain>
    </source>
</reference>
<evidence type="ECO:0000256" key="4">
    <source>
        <dbReference type="ARBA" id="ARBA00010662"/>
    </source>
</evidence>
<dbReference type="PANTHER" id="PTHR11054:SF0">
    <property type="entry name" value="6-PHOSPHOGLUCONOLACTONASE"/>
    <property type="match status" value="1"/>
</dbReference>
<evidence type="ECO:0000313" key="10">
    <source>
        <dbReference type="Proteomes" id="UP000078596"/>
    </source>
</evidence>
<dbReference type="EMBL" id="CP016027">
    <property type="protein sequence ID" value="ANJ66997.1"/>
    <property type="molecule type" value="Genomic_DNA"/>
</dbReference>
<dbReference type="InterPro" id="IPR005900">
    <property type="entry name" value="6-phosphogluconolactonase_DevB"/>
</dbReference>
<dbReference type="InterPro" id="IPR037171">
    <property type="entry name" value="NagB/RpiA_transferase-like"/>
</dbReference>
<dbReference type="STRING" id="1860122.A9404_06050"/>
<dbReference type="NCBIfam" id="TIGR01198">
    <property type="entry name" value="pgl"/>
    <property type="match status" value="1"/>
</dbReference>
<dbReference type="GO" id="GO:0005975">
    <property type="term" value="P:carbohydrate metabolic process"/>
    <property type="evidence" value="ECO:0007669"/>
    <property type="project" value="UniProtKB-UniRule"/>
</dbReference>
<dbReference type="AlphaFoldDB" id="A0A191ZGL4"/>
<comment type="similarity">
    <text evidence="4 7">Belongs to the glucosamine/galactosamine-6-phosphate isomerase family. 6-phosphogluconolactonase subfamily.</text>
</comment>
<dbReference type="OrthoDB" id="9810967at2"/>
<gene>
    <name evidence="7" type="primary">pgl</name>
    <name evidence="9" type="ORF">A9404_06050</name>
</gene>
<dbReference type="PANTHER" id="PTHR11054">
    <property type="entry name" value="6-PHOSPHOGLUCONOLACTONASE"/>
    <property type="match status" value="1"/>
</dbReference>
<evidence type="ECO:0000256" key="1">
    <source>
        <dbReference type="ARBA" id="ARBA00000832"/>
    </source>
</evidence>
<evidence type="ECO:0000256" key="6">
    <source>
        <dbReference type="ARBA" id="ARBA00020337"/>
    </source>
</evidence>
<keyword evidence="10" id="KW-1185">Reference proteome</keyword>
<proteinExistence type="inferred from homology"/>
<dbReference type="InterPro" id="IPR006148">
    <property type="entry name" value="Glc/Gal-6P_isomerase"/>
</dbReference>
<comment type="pathway">
    <text evidence="3 7">Carbohydrate degradation; pentose phosphate pathway; D-ribulose 5-phosphate from D-glucose 6-phosphate (oxidative stage): step 2/3.</text>
</comment>
<organism evidence="9 10">
    <name type="scientific">Halothiobacillus diazotrophicus</name>
    <dbReference type="NCBI Taxonomy" id="1860122"/>
    <lineage>
        <taxon>Bacteria</taxon>
        <taxon>Pseudomonadati</taxon>
        <taxon>Pseudomonadota</taxon>
        <taxon>Gammaproteobacteria</taxon>
        <taxon>Chromatiales</taxon>
        <taxon>Halothiobacillaceae</taxon>
        <taxon>Halothiobacillus</taxon>
    </lineage>
</organism>
<dbReference type="Gene3D" id="3.40.50.1360">
    <property type="match status" value="1"/>
</dbReference>
<dbReference type="GO" id="GO:0006098">
    <property type="term" value="P:pentose-phosphate shunt"/>
    <property type="evidence" value="ECO:0007669"/>
    <property type="project" value="UniProtKB-UniPathway"/>
</dbReference>
<evidence type="ECO:0000256" key="3">
    <source>
        <dbReference type="ARBA" id="ARBA00004961"/>
    </source>
</evidence>
<dbReference type="Pfam" id="PF01182">
    <property type="entry name" value="Glucosamine_iso"/>
    <property type="match status" value="1"/>
</dbReference>
<dbReference type="InterPro" id="IPR039104">
    <property type="entry name" value="6PGL"/>
</dbReference>
<keyword evidence="7" id="KW-0378">Hydrolase</keyword>
<name>A0A191ZGL4_9GAMM</name>
<dbReference type="CDD" id="cd01400">
    <property type="entry name" value="6PGL"/>
    <property type="match status" value="1"/>
</dbReference>
<dbReference type="RefSeq" id="WP_066099359.1">
    <property type="nucleotide sequence ID" value="NZ_CP016027.1"/>
</dbReference>
<dbReference type="GO" id="GO:0017057">
    <property type="term" value="F:6-phosphogluconolactonase activity"/>
    <property type="evidence" value="ECO:0007669"/>
    <property type="project" value="UniProtKB-UniRule"/>
</dbReference>
<evidence type="ECO:0000256" key="2">
    <source>
        <dbReference type="ARBA" id="ARBA00002681"/>
    </source>
</evidence>
<dbReference type="Proteomes" id="UP000078596">
    <property type="component" value="Chromosome"/>
</dbReference>
<dbReference type="EC" id="3.1.1.31" evidence="5 7"/>